<dbReference type="Proteomes" id="UP001189429">
    <property type="component" value="Unassembled WGS sequence"/>
</dbReference>
<proteinExistence type="predicted"/>
<accession>A0ABN9Q127</accession>
<name>A0ABN9Q127_9DINO</name>
<feature type="non-terminal residue" evidence="1">
    <location>
        <position position="247"/>
    </location>
</feature>
<dbReference type="EMBL" id="CAUYUJ010002124">
    <property type="protein sequence ID" value="CAK0799310.1"/>
    <property type="molecule type" value="Genomic_DNA"/>
</dbReference>
<evidence type="ECO:0000313" key="1">
    <source>
        <dbReference type="EMBL" id="CAK0799310.1"/>
    </source>
</evidence>
<gene>
    <name evidence="1" type="ORF">PCOR1329_LOCUS7816</name>
</gene>
<reference evidence="1" key="1">
    <citation type="submission" date="2023-10" db="EMBL/GenBank/DDBJ databases">
        <authorList>
            <person name="Chen Y."/>
            <person name="Shah S."/>
            <person name="Dougan E. K."/>
            <person name="Thang M."/>
            <person name="Chan C."/>
        </authorList>
    </citation>
    <scope>NUCLEOTIDE SEQUENCE [LARGE SCALE GENOMIC DNA]</scope>
</reference>
<comment type="caution">
    <text evidence="1">The sequence shown here is derived from an EMBL/GenBank/DDBJ whole genome shotgun (WGS) entry which is preliminary data.</text>
</comment>
<protein>
    <submittedName>
        <fullName evidence="1">Uncharacterized protein</fullName>
    </submittedName>
</protein>
<keyword evidence="2" id="KW-1185">Reference proteome</keyword>
<sequence>MGRARLVIAGRTHSHSRDITTGRTRLGSASVAVWMRSTPLVRLPIVERAVGLGFVMQGLGLDQLRERLSASAGEVAEAASKLWDEVESMDAKAVVDNVRLKADEYLADSEVKEAFSASIARLNKLVCQAEGFNGVWVGKSDGQQRCTIQDAIIHWHWGEESELEIWSATEVSTTLGQDTFHGNLREDGSLFWQEDGDYWVCSERAGPSPPPGAPDGEAPAADVALVQRSLQDLRRIVASEGAESSME</sequence>
<evidence type="ECO:0000313" key="2">
    <source>
        <dbReference type="Proteomes" id="UP001189429"/>
    </source>
</evidence>
<organism evidence="1 2">
    <name type="scientific">Prorocentrum cordatum</name>
    <dbReference type="NCBI Taxonomy" id="2364126"/>
    <lineage>
        <taxon>Eukaryota</taxon>
        <taxon>Sar</taxon>
        <taxon>Alveolata</taxon>
        <taxon>Dinophyceae</taxon>
        <taxon>Prorocentrales</taxon>
        <taxon>Prorocentraceae</taxon>
        <taxon>Prorocentrum</taxon>
    </lineage>
</organism>